<dbReference type="EMBL" id="JAAIVB010000075">
    <property type="protein sequence ID" value="NEX63797.1"/>
    <property type="molecule type" value="Genomic_DNA"/>
</dbReference>
<evidence type="ECO:0000313" key="3">
    <source>
        <dbReference type="EMBL" id="NEX63797.1"/>
    </source>
</evidence>
<evidence type="ECO:0000313" key="4">
    <source>
        <dbReference type="Proteomes" id="UP000482155"/>
    </source>
</evidence>
<sequence length="234" mass="23633">MNGLTRSVAALAGAMAGLAGCAGTGGGPGGLPAGAANMSFFVTSAGIGKGGDLGGLEGADQHCQSLAQAAGAGQQTWHAYLSTQGKSLDDPNFVNARDRIGTGPWQNAKGAVIAKTVDDLHSPSNNLTKETALDEKGQPVNGRADSPNKHDMLTGSRPDGTAFPGAPFADMTCGNWTKGGTEGSAMTGHHDRSGPINAPWATSWNSSHPTRGCDPAGVRSTGGDALLYCFAVKR</sequence>
<evidence type="ECO:0008006" key="5">
    <source>
        <dbReference type="Google" id="ProtNLM"/>
    </source>
</evidence>
<feature type="chain" id="PRO_5025385053" description="Lectin" evidence="2">
    <location>
        <begin position="22"/>
        <end position="234"/>
    </location>
</feature>
<dbReference type="Proteomes" id="UP000482155">
    <property type="component" value="Unassembled WGS sequence"/>
</dbReference>
<proteinExistence type="predicted"/>
<dbReference type="RefSeq" id="WP_163967734.1">
    <property type="nucleotide sequence ID" value="NZ_JAAIVB010000075.1"/>
</dbReference>
<evidence type="ECO:0000256" key="2">
    <source>
        <dbReference type="SAM" id="SignalP"/>
    </source>
</evidence>
<dbReference type="SUPFAM" id="SSF56436">
    <property type="entry name" value="C-type lectin-like"/>
    <property type="match status" value="1"/>
</dbReference>
<name>A0A6B3SSQ2_9BURK</name>
<feature type="region of interest" description="Disordered" evidence="1">
    <location>
        <begin position="120"/>
        <end position="199"/>
    </location>
</feature>
<dbReference type="InterPro" id="IPR016186">
    <property type="entry name" value="C-type_lectin-like/link_sf"/>
</dbReference>
<keyword evidence="4" id="KW-1185">Reference proteome</keyword>
<dbReference type="AlphaFoldDB" id="A0A6B3SSQ2"/>
<feature type="signal peptide" evidence="2">
    <location>
        <begin position="1"/>
        <end position="21"/>
    </location>
</feature>
<comment type="caution">
    <text evidence="3">The sequence shown here is derived from an EMBL/GenBank/DDBJ whole genome shotgun (WGS) entry which is preliminary data.</text>
</comment>
<organism evidence="3 4">
    <name type="scientific">Noviherbaspirillum galbum</name>
    <dbReference type="NCBI Taxonomy" id="2709383"/>
    <lineage>
        <taxon>Bacteria</taxon>
        <taxon>Pseudomonadati</taxon>
        <taxon>Pseudomonadota</taxon>
        <taxon>Betaproteobacteria</taxon>
        <taxon>Burkholderiales</taxon>
        <taxon>Oxalobacteraceae</taxon>
        <taxon>Noviherbaspirillum</taxon>
    </lineage>
</organism>
<gene>
    <name evidence="3" type="ORF">G3574_22185</name>
</gene>
<reference evidence="3 4" key="1">
    <citation type="submission" date="2020-02" db="EMBL/GenBank/DDBJ databases">
        <authorList>
            <person name="Kim M.K."/>
        </authorList>
    </citation>
    <scope>NUCLEOTIDE SEQUENCE [LARGE SCALE GENOMIC DNA]</scope>
    <source>
        <strain evidence="3 4">17J57-3</strain>
    </source>
</reference>
<dbReference type="InterPro" id="IPR016187">
    <property type="entry name" value="CTDL_fold"/>
</dbReference>
<dbReference type="Gene3D" id="3.10.100.10">
    <property type="entry name" value="Mannose-Binding Protein A, subunit A"/>
    <property type="match status" value="1"/>
</dbReference>
<protein>
    <recommendedName>
        <fullName evidence="5">Lectin</fullName>
    </recommendedName>
</protein>
<evidence type="ECO:0000256" key="1">
    <source>
        <dbReference type="SAM" id="MobiDB-lite"/>
    </source>
</evidence>
<accession>A0A6B3SSQ2</accession>
<keyword evidence="2" id="KW-0732">Signal</keyword>
<dbReference type="PROSITE" id="PS51257">
    <property type="entry name" value="PROKAR_LIPOPROTEIN"/>
    <property type="match status" value="1"/>
</dbReference>